<reference evidence="1 2" key="1">
    <citation type="journal article" date="2016" name="J. Microbiol.">
        <title>Dankookia rubra gen. nov., sp. nov., an alphaproteobacterium isolated from sediment of a shallow stream.</title>
        <authorList>
            <person name="Kim W.H."/>
            <person name="Kim D.H."/>
            <person name="Kang K."/>
            <person name="Ahn T.Y."/>
        </authorList>
    </citation>
    <scope>NUCLEOTIDE SEQUENCE [LARGE SCALE GENOMIC DNA]</scope>
    <source>
        <strain evidence="1 2">JCM30602</strain>
    </source>
</reference>
<keyword evidence="2" id="KW-1185">Reference proteome</keyword>
<dbReference type="Proteomes" id="UP000295096">
    <property type="component" value="Unassembled WGS sequence"/>
</dbReference>
<comment type="caution">
    <text evidence="1">The sequence shown here is derived from an EMBL/GenBank/DDBJ whole genome shotgun (WGS) entry which is preliminary data.</text>
</comment>
<sequence length="304" mass="33209">MSTLHLRCGDDLRVALPRAGVAGGYLCFSDPVCQGPARDDGDLLAWLGLRARFVAQHADMDLGEARLRLGREYAALQALHRYEAVHLWFEHDLWDQAALIRVLSLLAEKRLLRDRLWLMPADGVRSFPELPDAELAALLPAPLSALQLQQAAEAWEGFAAADPRPLEALARQDLALPFLGAAMLRHLRDLPWTTDGLGETERKLLRLVAGGATEEAEVLTALRAGDPVFHVTDLIVRDLVRRLRTGPHRPLLAGDPLRLSARGEAVLAGTGRHRPVPRAHAGIAVLPDPPWLWDPKAAGVVAGT</sequence>
<evidence type="ECO:0000313" key="1">
    <source>
        <dbReference type="EMBL" id="TDH62230.1"/>
    </source>
</evidence>
<dbReference type="EMBL" id="SMSJ01000013">
    <property type="protein sequence ID" value="TDH62230.1"/>
    <property type="molecule type" value="Genomic_DNA"/>
</dbReference>
<proteinExistence type="predicted"/>
<protein>
    <recommendedName>
        <fullName evidence="3">DUF1835 domain-containing protein</fullName>
    </recommendedName>
</protein>
<name>A0A4R5QG38_9PROT</name>
<dbReference type="RefSeq" id="WP_133288966.1">
    <property type="nucleotide sequence ID" value="NZ_SMSJ01000013.1"/>
</dbReference>
<accession>A0A4R5QG38</accession>
<gene>
    <name evidence="1" type="ORF">E2C06_12635</name>
</gene>
<dbReference type="OrthoDB" id="127805at2"/>
<dbReference type="AlphaFoldDB" id="A0A4R5QG38"/>
<evidence type="ECO:0000313" key="2">
    <source>
        <dbReference type="Proteomes" id="UP000295096"/>
    </source>
</evidence>
<organism evidence="1 2">
    <name type="scientific">Dankookia rubra</name>
    <dbReference type="NCBI Taxonomy" id="1442381"/>
    <lineage>
        <taxon>Bacteria</taxon>
        <taxon>Pseudomonadati</taxon>
        <taxon>Pseudomonadota</taxon>
        <taxon>Alphaproteobacteria</taxon>
        <taxon>Acetobacterales</taxon>
        <taxon>Roseomonadaceae</taxon>
        <taxon>Dankookia</taxon>
    </lineage>
</organism>
<evidence type="ECO:0008006" key="3">
    <source>
        <dbReference type="Google" id="ProtNLM"/>
    </source>
</evidence>